<dbReference type="EMBL" id="JBFNQN010000005">
    <property type="protein sequence ID" value="MEW9264871.1"/>
    <property type="molecule type" value="Genomic_DNA"/>
</dbReference>
<comment type="caution">
    <text evidence="4">The sequence shown here is derived from an EMBL/GenBank/DDBJ whole genome shotgun (WGS) entry which is preliminary data.</text>
</comment>
<dbReference type="InterPro" id="IPR052179">
    <property type="entry name" value="DD-CPase-like"/>
</dbReference>
<proteinExistence type="predicted"/>
<protein>
    <submittedName>
        <fullName evidence="4">M15 family metallopeptidase</fullName>
    </submittedName>
</protein>
<dbReference type="PANTHER" id="PTHR34385">
    <property type="entry name" value="D-ALANYL-D-ALANINE CARBOXYPEPTIDASE"/>
    <property type="match status" value="1"/>
</dbReference>
<accession>A0ABV3P5I4</accession>
<keyword evidence="2" id="KW-0812">Transmembrane</keyword>
<feature type="compositionally biased region" description="Low complexity" evidence="1">
    <location>
        <begin position="78"/>
        <end position="87"/>
    </location>
</feature>
<organism evidence="4 5">
    <name type="scientific">Kineococcus endophyticus</name>
    <dbReference type="NCBI Taxonomy" id="1181883"/>
    <lineage>
        <taxon>Bacteria</taxon>
        <taxon>Bacillati</taxon>
        <taxon>Actinomycetota</taxon>
        <taxon>Actinomycetes</taxon>
        <taxon>Kineosporiales</taxon>
        <taxon>Kineosporiaceae</taxon>
        <taxon>Kineococcus</taxon>
    </lineage>
</organism>
<dbReference type="SUPFAM" id="SSF55166">
    <property type="entry name" value="Hedgehog/DD-peptidase"/>
    <property type="match status" value="1"/>
</dbReference>
<dbReference type="PANTHER" id="PTHR34385:SF1">
    <property type="entry name" value="PEPTIDOGLYCAN L-ALANYL-D-GLUTAMATE ENDOPEPTIDASE CWLK"/>
    <property type="match status" value="1"/>
</dbReference>
<dbReference type="InterPro" id="IPR009045">
    <property type="entry name" value="Zn_M74/Hedgehog-like"/>
</dbReference>
<dbReference type="InterPro" id="IPR058193">
    <property type="entry name" value="VanY/YodJ_core_dom"/>
</dbReference>
<keyword evidence="2" id="KW-1133">Transmembrane helix</keyword>
<dbReference type="Proteomes" id="UP001555826">
    <property type="component" value="Unassembled WGS sequence"/>
</dbReference>
<feature type="region of interest" description="Disordered" evidence="1">
    <location>
        <begin position="65"/>
        <end position="90"/>
    </location>
</feature>
<dbReference type="InterPro" id="IPR003709">
    <property type="entry name" value="VanY-like_core_dom"/>
</dbReference>
<feature type="transmembrane region" description="Helical" evidence="2">
    <location>
        <begin position="31"/>
        <end position="51"/>
    </location>
</feature>
<evidence type="ECO:0000256" key="2">
    <source>
        <dbReference type="SAM" id="Phobius"/>
    </source>
</evidence>
<dbReference type="Pfam" id="PF02557">
    <property type="entry name" value="VanY"/>
    <property type="match status" value="1"/>
</dbReference>
<dbReference type="Gene3D" id="3.30.1380.10">
    <property type="match status" value="1"/>
</dbReference>
<evidence type="ECO:0000313" key="5">
    <source>
        <dbReference type="Proteomes" id="UP001555826"/>
    </source>
</evidence>
<keyword evidence="5" id="KW-1185">Reference proteome</keyword>
<sequence>MTQLGTRPRRSRFAPEVLPDGRRRFSHEAVVARRVLLAGVLAAGVGGGVVVSRLSGDDAEVVPAAGAAAPAPEPAPSAAPVAVDGPSRTAADSPWVVVNKQHPLDPRDYAPPLAVVDGKEVAAVIAPDLRSLLQDARRDGVDLSVTSGYRSFQRQTSVHDSAVARDGLESAESVSARPGYSEHQTGLAVDFGGRTQPGCLLKNCFGQTPESEWLRAHAGRYGFLLRYPEGATATTGYDPEPWHWRWVGTDLVQRVAERGTATLEEFFGISGGAAYA</sequence>
<name>A0ABV3P5I4_9ACTN</name>
<reference evidence="4 5" key="1">
    <citation type="submission" date="2024-07" db="EMBL/GenBank/DDBJ databases">
        <authorList>
            <person name="Thanompreechachai J."/>
            <person name="Duangmal K."/>
        </authorList>
    </citation>
    <scope>NUCLEOTIDE SEQUENCE [LARGE SCALE GENOMIC DNA]</scope>
    <source>
        <strain evidence="4 5">KCTC 19886</strain>
    </source>
</reference>
<gene>
    <name evidence="4" type="ORF">AB1207_08935</name>
</gene>
<dbReference type="CDD" id="cd14852">
    <property type="entry name" value="LD-carboxypeptidase"/>
    <property type="match status" value="1"/>
</dbReference>
<dbReference type="RefSeq" id="WP_367637704.1">
    <property type="nucleotide sequence ID" value="NZ_JBFNQN010000005.1"/>
</dbReference>
<keyword evidence="2" id="KW-0472">Membrane</keyword>
<evidence type="ECO:0000256" key="1">
    <source>
        <dbReference type="SAM" id="MobiDB-lite"/>
    </source>
</evidence>
<feature type="domain" description="D-alanyl-D-alanine carboxypeptidase-like core" evidence="3">
    <location>
        <begin position="121"/>
        <end position="248"/>
    </location>
</feature>
<evidence type="ECO:0000313" key="4">
    <source>
        <dbReference type="EMBL" id="MEW9264871.1"/>
    </source>
</evidence>
<evidence type="ECO:0000259" key="3">
    <source>
        <dbReference type="Pfam" id="PF02557"/>
    </source>
</evidence>